<accession>A0A0K8PIV6</accession>
<dbReference type="Proteomes" id="UP000053859">
    <property type="component" value="Unassembled WGS sequence"/>
</dbReference>
<reference evidence="1" key="1">
    <citation type="journal article" date="2015" name="Genome Announc.">
        <title>Draft Genome Sequence of Thiostrepton-Producing Streptomyces azureus ATCC 14921.</title>
        <authorList>
            <person name="Sakihara K."/>
            <person name="Maeda J."/>
            <person name="Tashiro K."/>
            <person name="Fujino Y."/>
            <person name="Kuhara S."/>
            <person name="Ohshima T."/>
            <person name="Ogata S."/>
            <person name="Doi K."/>
        </authorList>
    </citation>
    <scope>NUCLEOTIDE SEQUENCE [LARGE SCALE GENOMIC DNA]</scope>
    <source>
        <strain evidence="1">ATCC14921</strain>
    </source>
</reference>
<gene>
    <name evidence="1" type="ORF">SAZU_2400</name>
</gene>
<dbReference type="EMBL" id="DF968239">
    <property type="protein sequence ID" value="GAP47663.1"/>
    <property type="molecule type" value="Genomic_DNA"/>
</dbReference>
<evidence type="ECO:0000313" key="2">
    <source>
        <dbReference type="Proteomes" id="UP000053859"/>
    </source>
</evidence>
<proteinExistence type="predicted"/>
<name>A0A0K8PIV6_STRAJ</name>
<protein>
    <submittedName>
        <fullName evidence="1">Uncharacterized protein</fullName>
    </submittedName>
</protein>
<evidence type="ECO:0000313" key="1">
    <source>
        <dbReference type="EMBL" id="GAP47663.1"/>
    </source>
</evidence>
<sequence length="66" mass="6990">MLAASGDCRSPCGYGMGRRAYAHRLVLRQTVDNADGAAYADAVSEYAALERDELPEAVRAVTSGRG</sequence>
<keyword evidence="2" id="KW-1185">Reference proteome</keyword>
<organism evidence="1 2">
    <name type="scientific">Streptomyces azureus</name>
    <dbReference type="NCBI Taxonomy" id="146537"/>
    <lineage>
        <taxon>Bacteria</taxon>
        <taxon>Bacillati</taxon>
        <taxon>Actinomycetota</taxon>
        <taxon>Actinomycetes</taxon>
        <taxon>Kitasatosporales</taxon>
        <taxon>Streptomycetaceae</taxon>
        <taxon>Streptomyces</taxon>
    </lineage>
</organism>
<dbReference type="AlphaFoldDB" id="A0A0K8PIV6"/>